<evidence type="ECO:0000313" key="1">
    <source>
        <dbReference type="EMBL" id="CAH0044891.1"/>
    </source>
</evidence>
<sequence>MTPQPFRFTDLPSELRNRIYHLLLAALEEPEDFSTSPLVTVPKTITRAKHHVQTSILAVSRQIHAEAKDVLHRENKFVKFGATLAMPNVRVLKSLIKSKRVPVFTTDRTVMDRFNGHVISYALLERPTDLPKSSFYCLISHRHLDLFCRGLANAEIATPGFWTNITHTITLCAPYQISPSAATSHQGNLVAPFCRHLRGLHAVLVRGEIDHSLATIVAERLKALVSEDPQIILENLAALKEAGNDFFRQGDSRMCSESWARACMEIRRVRGGAMWKTLTSDPAFARDLTELYFILNLNLSQNTIKNMEGHSNHPDLVAELANSALIALENAFEGLSDCHSYWQPSDAQMAKLWYRKSKTHRLCSDYGDALQAITFAENLLPDDAMIQQERRTIKSRMP</sequence>
<dbReference type="EMBL" id="CABFOC020000007">
    <property type="protein sequence ID" value="CAH0044891.1"/>
    <property type="molecule type" value="Genomic_DNA"/>
</dbReference>
<comment type="caution">
    <text evidence="1">The sequence shown here is derived from an EMBL/GenBank/DDBJ whole genome shotgun (WGS) entry which is preliminary data.</text>
</comment>
<protein>
    <submittedName>
        <fullName evidence="1">Uncharacterized protein</fullName>
    </submittedName>
</protein>
<reference evidence="1 2" key="2">
    <citation type="submission" date="2021-10" db="EMBL/GenBank/DDBJ databases">
        <authorList>
            <person name="Piombo E."/>
        </authorList>
    </citation>
    <scope>NUCLEOTIDE SEQUENCE [LARGE SCALE GENOMIC DNA]</scope>
</reference>
<dbReference type="PANTHER" id="PTHR42085:SF2">
    <property type="entry name" value="F-BOX DOMAIN-CONTAINING PROTEIN"/>
    <property type="match status" value="1"/>
</dbReference>
<dbReference type="SUPFAM" id="SSF48452">
    <property type="entry name" value="TPR-like"/>
    <property type="match status" value="1"/>
</dbReference>
<organism evidence="1 2">
    <name type="scientific">Clonostachys solani</name>
    <dbReference type="NCBI Taxonomy" id="160281"/>
    <lineage>
        <taxon>Eukaryota</taxon>
        <taxon>Fungi</taxon>
        <taxon>Dikarya</taxon>
        <taxon>Ascomycota</taxon>
        <taxon>Pezizomycotina</taxon>
        <taxon>Sordariomycetes</taxon>
        <taxon>Hypocreomycetidae</taxon>
        <taxon>Hypocreales</taxon>
        <taxon>Bionectriaceae</taxon>
        <taxon>Clonostachys</taxon>
    </lineage>
</organism>
<dbReference type="AlphaFoldDB" id="A0A9N9YTY6"/>
<proteinExistence type="predicted"/>
<dbReference type="PANTHER" id="PTHR42085">
    <property type="entry name" value="F-BOX DOMAIN-CONTAINING PROTEIN"/>
    <property type="match status" value="1"/>
</dbReference>
<evidence type="ECO:0000313" key="2">
    <source>
        <dbReference type="Proteomes" id="UP000775872"/>
    </source>
</evidence>
<reference evidence="2" key="1">
    <citation type="submission" date="2019-06" db="EMBL/GenBank/DDBJ databases">
        <authorList>
            <person name="Broberg M."/>
        </authorList>
    </citation>
    <scope>NUCLEOTIDE SEQUENCE [LARGE SCALE GENOMIC DNA]</scope>
</reference>
<keyword evidence="2" id="KW-1185">Reference proteome</keyword>
<dbReference type="InterPro" id="IPR038883">
    <property type="entry name" value="AN11006-like"/>
</dbReference>
<dbReference type="InterPro" id="IPR011990">
    <property type="entry name" value="TPR-like_helical_dom_sf"/>
</dbReference>
<gene>
    <name evidence="1" type="ORF">CSOL1703_00010631</name>
</gene>
<name>A0A9N9YTY6_9HYPO</name>
<dbReference type="Proteomes" id="UP000775872">
    <property type="component" value="Unassembled WGS sequence"/>
</dbReference>
<dbReference type="OrthoDB" id="5229512at2759"/>
<dbReference type="Gene3D" id="1.25.40.10">
    <property type="entry name" value="Tetratricopeptide repeat domain"/>
    <property type="match status" value="1"/>
</dbReference>
<accession>A0A9N9YTY6</accession>